<dbReference type="Proteomes" id="UP000198638">
    <property type="component" value="Unassembled WGS sequence"/>
</dbReference>
<dbReference type="InterPro" id="IPR042094">
    <property type="entry name" value="T2SS_GspF_sf"/>
</dbReference>
<evidence type="ECO:0000256" key="5">
    <source>
        <dbReference type="ARBA" id="ARBA00023136"/>
    </source>
</evidence>
<reference evidence="9" key="1">
    <citation type="submission" date="2016-10" db="EMBL/GenBank/DDBJ databases">
        <authorList>
            <person name="Varghese N."/>
            <person name="Submissions S."/>
        </authorList>
    </citation>
    <scope>NUCLEOTIDE SEQUENCE [LARGE SCALE GENOMIC DNA]</scope>
    <source>
        <strain evidence="9">LMG 24000</strain>
    </source>
</reference>
<feature type="domain" description="Type II secretion system protein GspF" evidence="7">
    <location>
        <begin position="154"/>
        <end position="279"/>
    </location>
</feature>
<dbReference type="PANTHER" id="PTHR35007:SF2">
    <property type="entry name" value="PILUS ASSEMBLE PROTEIN"/>
    <property type="match status" value="1"/>
</dbReference>
<keyword evidence="9" id="KW-1185">Reference proteome</keyword>
<keyword evidence="2" id="KW-1003">Cell membrane</keyword>
<organism evidence="8 9">
    <name type="scientific">Paraburkholderia sartisoli</name>
    <dbReference type="NCBI Taxonomy" id="83784"/>
    <lineage>
        <taxon>Bacteria</taxon>
        <taxon>Pseudomonadati</taxon>
        <taxon>Pseudomonadota</taxon>
        <taxon>Betaproteobacteria</taxon>
        <taxon>Burkholderiales</taxon>
        <taxon>Burkholderiaceae</taxon>
        <taxon>Paraburkholderia</taxon>
    </lineage>
</organism>
<evidence type="ECO:0000256" key="4">
    <source>
        <dbReference type="ARBA" id="ARBA00022989"/>
    </source>
</evidence>
<evidence type="ECO:0000256" key="2">
    <source>
        <dbReference type="ARBA" id="ARBA00022475"/>
    </source>
</evidence>
<evidence type="ECO:0000259" key="7">
    <source>
        <dbReference type="Pfam" id="PF00482"/>
    </source>
</evidence>
<evidence type="ECO:0000256" key="3">
    <source>
        <dbReference type="ARBA" id="ARBA00022692"/>
    </source>
</evidence>
<feature type="transmembrane region" description="Helical" evidence="6">
    <location>
        <begin position="90"/>
        <end position="111"/>
    </location>
</feature>
<dbReference type="STRING" id="83784.SAMN05192564_10618"/>
<keyword evidence="5 6" id="KW-0472">Membrane</keyword>
<accession>A0A1H4GHG8</accession>
<dbReference type="AlphaFoldDB" id="A0A1H4GHG8"/>
<dbReference type="EMBL" id="FNRQ01000006">
    <property type="protein sequence ID" value="SEB08721.1"/>
    <property type="molecule type" value="Genomic_DNA"/>
</dbReference>
<evidence type="ECO:0000256" key="6">
    <source>
        <dbReference type="SAM" id="Phobius"/>
    </source>
</evidence>
<keyword evidence="3 6" id="KW-0812">Transmembrane</keyword>
<dbReference type="InterPro" id="IPR018076">
    <property type="entry name" value="T2SS_GspF_dom"/>
</dbReference>
<dbReference type="PANTHER" id="PTHR35007">
    <property type="entry name" value="INTEGRAL MEMBRANE PROTEIN-RELATED"/>
    <property type="match status" value="1"/>
</dbReference>
<feature type="transmembrane region" description="Helical" evidence="6">
    <location>
        <begin position="117"/>
        <end position="135"/>
    </location>
</feature>
<dbReference type="GO" id="GO:0005886">
    <property type="term" value="C:plasma membrane"/>
    <property type="evidence" value="ECO:0007669"/>
    <property type="project" value="UniProtKB-SubCell"/>
</dbReference>
<keyword evidence="4 6" id="KW-1133">Transmembrane helix</keyword>
<protein>
    <submittedName>
        <fullName evidence="8">Tight adherence protein C</fullName>
    </submittedName>
</protein>
<gene>
    <name evidence="8" type="ORF">SAMN05192564_10618</name>
</gene>
<dbReference type="OrthoDB" id="9810662at2"/>
<evidence type="ECO:0000256" key="1">
    <source>
        <dbReference type="ARBA" id="ARBA00004651"/>
    </source>
</evidence>
<evidence type="ECO:0000313" key="8">
    <source>
        <dbReference type="EMBL" id="SEB08721.1"/>
    </source>
</evidence>
<evidence type="ECO:0000313" key="9">
    <source>
        <dbReference type="Proteomes" id="UP000198638"/>
    </source>
</evidence>
<dbReference type="RefSeq" id="WP_090535331.1">
    <property type="nucleotide sequence ID" value="NZ_FNRQ01000006.1"/>
</dbReference>
<comment type="subcellular location">
    <subcellularLocation>
        <location evidence="1">Cell membrane</location>
        <topology evidence="1">Multi-pass membrane protein</topology>
    </subcellularLocation>
</comment>
<dbReference type="Gene3D" id="1.20.81.30">
    <property type="entry name" value="Type II secretion system (T2SS), domain F"/>
    <property type="match status" value="1"/>
</dbReference>
<name>A0A1H4GHG8_9BURK</name>
<dbReference type="Pfam" id="PF00482">
    <property type="entry name" value="T2SSF"/>
    <property type="match status" value="1"/>
</dbReference>
<proteinExistence type="predicted"/>
<feature type="transmembrane region" description="Helical" evidence="6">
    <location>
        <begin position="263"/>
        <end position="285"/>
    </location>
</feature>
<sequence>MLLFIAFLVSCGAVIFAFLAFRSVSGLTQVVPDEDRTWLDPLPRPLRLLWPVVNFVDHHFGAFFSERHVARIEAQLRISSLLFLMSARQFLALSLLSSVLATLAALLLMLALHAFSVWAVAGIAVLAFFYPRVWIKDLRKRRVSQILRHLPIYLDFLTLAVEAGLNVSGAIQKAVEKGPDGPLRREFEHVLRDLKSGLSRTEALRRFEDRQRIKEVSNLVGAIVQAERMGSGLAKTLRFQSEQRRSERFQRAEKQAMEAPVKLIFPLLFFIFPVTFIVLGFPIVMKFVQAGML</sequence>